<accession>A0A0E9V4R1</accession>
<dbReference type="AlphaFoldDB" id="A0A0E9V4R1"/>
<reference evidence="1" key="1">
    <citation type="submission" date="2014-11" db="EMBL/GenBank/DDBJ databases">
        <authorList>
            <person name="Amaro Gonzalez C."/>
        </authorList>
    </citation>
    <scope>NUCLEOTIDE SEQUENCE</scope>
</reference>
<sequence>MASLTRWYKKYHQKAILKHGERHTSLRPLDQS</sequence>
<dbReference type="EMBL" id="GBXM01035463">
    <property type="protein sequence ID" value="JAH73114.1"/>
    <property type="molecule type" value="Transcribed_RNA"/>
</dbReference>
<name>A0A0E9V4R1_ANGAN</name>
<proteinExistence type="predicted"/>
<reference evidence="1" key="2">
    <citation type="journal article" date="2015" name="Fish Shellfish Immunol.">
        <title>Early steps in the European eel (Anguilla anguilla)-Vibrio vulnificus interaction in the gills: Role of the RtxA13 toxin.</title>
        <authorList>
            <person name="Callol A."/>
            <person name="Pajuelo D."/>
            <person name="Ebbesson L."/>
            <person name="Teles M."/>
            <person name="MacKenzie S."/>
            <person name="Amaro C."/>
        </authorList>
    </citation>
    <scope>NUCLEOTIDE SEQUENCE</scope>
</reference>
<protein>
    <submittedName>
        <fullName evidence="1">Uncharacterized protein</fullName>
    </submittedName>
</protein>
<evidence type="ECO:0000313" key="1">
    <source>
        <dbReference type="EMBL" id="JAH73114.1"/>
    </source>
</evidence>
<organism evidence="1">
    <name type="scientific">Anguilla anguilla</name>
    <name type="common">European freshwater eel</name>
    <name type="synonym">Muraena anguilla</name>
    <dbReference type="NCBI Taxonomy" id="7936"/>
    <lineage>
        <taxon>Eukaryota</taxon>
        <taxon>Metazoa</taxon>
        <taxon>Chordata</taxon>
        <taxon>Craniata</taxon>
        <taxon>Vertebrata</taxon>
        <taxon>Euteleostomi</taxon>
        <taxon>Actinopterygii</taxon>
        <taxon>Neopterygii</taxon>
        <taxon>Teleostei</taxon>
        <taxon>Anguilliformes</taxon>
        <taxon>Anguillidae</taxon>
        <taxon>Anguilla</taxon>
    </lineage>
</organism>